<evidence type="ECO:0000256" key="8">
    <source>
        <dbReference type="ARBA" id="ARBA00022833"/>
    </source>
</evidence>
<keyword evidence="3 15" id="KW-0808">Transferase</keyword>
<evidence type="ECO:0000256" key="11">
    <source>
        <dbReference type="ARBA" id="ARBA00049244"/>
    </source>
</evidence>
<evidence type="ECO:0000256" key="12">
    <source>
        <dbReference type="SAM" id="Coils"/>
    </source>
</evidence>
<proteinExistence type="inferred from homology"/>
<feature type="region of interest" description="Disordered" evidence="13">
    <location>
        <begin position="396"/>
        <end position="416"/>
    </location>
</feature>
<evidence type="ECO:0000256" key="13">
    <source>
        <dbReference type="SAM" id="MobiDB-lite"/>
    </source>
</evidence>
<evidence type="ECO:0000259" key="14">
    <source>
        <dbReference type="SMART" id="SM00382"/>
    </source>
</evidence>
<comment type="similarity">
    <text evidence="1">Belongs to the DnaX/STICHEL family.</text>
</comment>
<accession>A0ABV7A7E1</accession>
<comment type="caution">
    <text evidence="15">The sequence shown here is derived from an EMBL/GenBank/DDBJ whole genome shotgun (WGS) entry which is preliminary data.</text>
</comment>
<dbReference type="InterPro" id="IPR045085">
    <property type="entry name" value="HLD_clamp_pol_III_gamma_tau"/>
</dbReference>
<evidence type="ECO:0000256" key="9">
    <source>
        <dbReference type="ARBA" id="ARBA00022840"/>
    </source>
</evidence>
<dbReference type="SUPFAM" id="SSF52540">
    <property type="entry name" value="P-loop containing nucleoside triphosphate hydrolases"/>
    <property type="match status" value="1"/>
</dbReference>
<evidence type="ECO:0000256" key="7">
    <source>
        <dbReference type="ARBA" id="ARBA00022741"/>
    </source>
</evidence>
<evidence type="ECO:0000313" key="15">
    <source>
        <dbReference type="EMBL" id="MFC2948798.1"/>
    </source>
</evidence>
<evidence type="ECO:0000256" key="4">
    <source>
        <dbReference type="ARBA" id="ARBA00022695"/>
    </source>
</evidence>
<dbReference type="PANTHER" id="PTHR11669:SF0">
    <property type="entry name" value="PROTEIN STICHEL-LIKE 2"/>
    <property type="match status" value="1"/>
</dbReference>
<dbReference type="Proteomes" id="UP001595387">
    <property type="component" value="Unassembled WGS sequence"/>
</dbReference>
<keyword evidence="12" id="KW-0175">Coiled coil</keyword>
<dbReference type="Gene3D" id="3.40.50.300">
    <property type="entry name" value="P-loop containing nucleotide triphosphate hydrolases"/>
    <property type="match status" value="1"/>
</dbReference>
<dbReference type="Pfam" id="PF12169">
    <property type="entry name" value="DNA_pol3_gamma3"/>
    <property type="match status" value="1"/>
</dbReference>
<keyword evidence="4 15" id="KW-0548">Nucleotidyltransferase</keyword>
<dbReference type="InterPro" id="IPR001270">
    <property type="entry name" value="ClpA/B"/>
</dbReference>
<keyword evidence="5" id="KW-0235">DNA replication</keyword>
<dbReference type="InterPro" id="IPR022754">
    <property type="entry name" value="DNA_pol_III_gamma-3"/>
</dbReference>
<evidence type="ECO:0000313" key="16">
    <source>
        <dbReference type="Proteomes" id="UP001595387"/>
    </source>
</evidence>
<comment type="catalytic activity">
    <reaction evidence="11">
        <text>DNA(n) + a 2'-deoxyribonucleoside 5'-triphosphate = DNA(n+1) + diphosphate</text>
        <dbReference type="Rhea" id="RHEA:22508"/>
        <dbReference type="Rhea" id="RHEA-COMP:17339"/>
        <dbReference type="Rhea" id="RHEA-COMP:17340"/>
        <dbReference type="ChEBI" id="CHEBI:33019"/>
        <dbReference type="ChEBI" id="CHEBI:61560"/>
        <dbReference type="ChEBI" id="CHEBI:173112"/>
        <dbReference type="EC" id="2.7.7.7"/>
    </reaction>
</comment>
<protein>
    <recommendedName>
        <fullName evidence="2">DNA-directed DNA polymerase</fullName>
        <ecNumber evidence="2">2.7.7.7</ecNumber>
    </recommendedName>
</protein>
<evidence type="ECO:0000256" key="2">
    <source>
        <dbReference type="ARBA" id="ARBA00012417"/>
    </source>
</evidence>
<dbReference type="Gene3D" id="1.10.8.60">
    <property type="match status" value="1"/>
</dbReference>
<dbReference type="CDD" id="cd00009">
    <property type="entry name" value="AAA"/>
    <property type="match status" value="1"/>
</dbReference>
<dbReference type="Gene3D" id="1.20.272.10">
    <property type="match status" value="1"/>
</dbReference>
<dbReference type="NCBIfam" id="TIGR02397">
    <property type="entry name" value="dnaX_nterm"/>
    <property type="match status" value="1"/>
</dbReference>
<gene>
    <name evidence="15" type="primary">dnaX</name>
    <name evidence="15" type="ORF">ACFODW_10675</name>
</gene>
<dbReference type="PRINTS" id="PR00300">
    <property type="entry name" value="CLPPROTEASEA"/>
</dbReference>
<evidence type="ECO:0000256" key="10">
    <source>
        <dbReference type="ARBA" id="ARBA00022932"/>
    </source>
</evidence>
<dbReference type="EC" id="2.7.7.7" evidence="2"/>
<feature type="coiled-coil region" evidence="12">
    <location>
        <begin position="368"/>
        <end position="395"/>
    </location>
</feature>
<feature type="domain" description="AAA+ ATPase" evidence="14">
    <location>
        <begin position="37"/>
        <end position="179"/>
    </location>
</feature>
<dbReference type="SMART" id="SM00382">
    <property type="entry name" value="AAA"/>
    <property type="match status" value="1"/>
</dbReference>
<dbReference type="InterPro" id="IPR050238">
    <property type="entry name" value="DNA_Rep/Repair_Clamp_Loader"/>
</dbReference>
<dbReference type="Pfam" id="PF22608">
    <property type="entry name" value="DNAX_ATPase_lid"/>
    <property type="match status" value="1"/>
</dbReference>
<reference evidence="16" key="1">
    <citation type="journal article" date="2019" name="Int. J. Syst. Evol. Microbiol.">
        <title>The Global Catalogue of Microorganisms (GCM) 10K type strain sequencing project: providing services to taxonomists for standard genome sequencing and annotation.</title>
        <authorList>
            <consortium name="The Broad Institute Genomics Platform"/>
            <consortium name="The Broad Institute Genome Sequencing Center for Infectious Disease"/>
            <person name="Wu L."/>
            <person name="Ma J."/>
        </authorList>
    </citation>
    <scope>NUCLEOTIDE SEQUENCE [LARGE SCALE GENOMIC DNA]</scope>
    <source>
        <strain evidence="16">KCTC 13193</strain>
    </source>
</reference>
<dbReference type="CDD" id="cd18137">
    <property type="entry name" value="HLD_clamp_pol_III_gamma_tau"/>
    <property type="match status" value="1"/>
</dbReference>
<evidence type="ECO:0000256" key="6">
    <source>
        <dbReference type="ARBA" id="ARBA00022723"/>
    </source>
</evidence>
<keyword evidence="9" id="KW-0067">ATP-binding</keyword>
<dbReference type="SUPFAM" id="SSF48019">
    <property type="entry name" value="post-AAA+ oligomerization domain-like"/>
    <property type="match status" value="1"/>
</dbReference>
<dbReference type="GO" id="GO:0003887">
    <property type="term" value="F:DNA-directed DNA polymerase activity"/>
    <property type="evidence" value="ECO:0007669"/>
    <property type="project" value="UniProtKB-EC"/>
</dbReference>
<dbReference type="InterPro" id="IPR012763">
    <property type="entry name" value="DNA_pol_III_sug/sutau_N"/>
</dbReference>
<dbReference type="PANTHER" id="PTHR11669">
    <property type="entry name" value="REPLICATION FACTOR C / DNA POLYMERASE III GAMMA-TAU SUBUNIT"/>
    <property type="match status" value="1"/>
</dbReference>
<organism evidence="15 16">
    <name type="scientific">Virgibacillus sediminis</name>
    <dbReference type="NCBI Taxonomy" id="202260"/>
    <lineage>
        <taxon>Bacteria</taxon>
        <taxon>Bacillati</taxon>
        <taxon>Bacillota</taxon>
        <taxon>Bacilli</taxon>
        <taxon>Bacillales</taxon>
        <taxon>Bacillaceae</taxon>
        <taxon>Virgibacillus</taxon>
    </lineage>
</organism>
<evidence type="ECO:0000256" key="1">
    <source>
        <dbReference type="ARBA" id="ARBA00006360"/>
    </source>
</evidence>
<keyword evidence="7" id="KW-0547">Nucleotide-binding</keyword>
<dbReference type="EMBL" id="JBHRRZ010000016">
    <property type="protein sequence ID" value="MFC2948798.1"/>
    <property type="molecule type" value="Genomic_DNA"/>
</dbReference>
<dbReference type="Pfam" id="PF13177">
    <property type="entry name" value="DNA_pol3_delta2"/>
    <property type="match status" value="1"/>
</dbReference>
<keyword evidence="10" id="KW-0239">DNA-directed DNA polymerase</keyword>
<keyword evidence="6" id="KW-0479">Metal-binding</keyword>
<dbReference type="InterPro" id="IPR003593">
    <property type="entry name" value="AAA+_ATPase"/>
</dbReference>
<dbReference type="NCBIfam" id="NF004046">
    <property type="entry name" value="PRK05563.1"/>
    <property type="match status" value="1"/>
</dbReference>
<dbReference type="RefSeq" id="WP_390306192.1">
    <property type="nucleotide sequence ID" value="NZ_JBHRRZ010000016.1"/>
</dbReference>
<keyword evidence="8" id="KW-0862">Zinc</keyword>
<dbReference type="InterPro" id="IPR027417">
    <property type="entry name" value="P-loop_NTPase"/>
</dbReference>
<keyword evidence="16" id="KW-1185">Reference proteome</keyword>
<evidence type="ECO:0000256" key="5">
    <source>
        <dbReference type="ARBA" id="ARBA00022705"/>
    </source>
</evidence>
<evidence type="ECO:0000256" key="3">
    <source>
        <dbReference type="ARBA" id="ARBA00022679"/>
    </source>
</evidence>
<dbReference type="InterPro" id="IPR008921">
    <property type="entry name" value="DNA_pol3_clamp-load_cplx_C"/>
</dbReference>
<name>A0ABV7A7E1_9BACI</name>
<sequence>MSYQALYRVWRPRNFQDVVGQTHITRTLQNAIVQEKFSHAYLFSGPRGTGKTSAAKIFAKTINCERGPAKEPCNECSACRGIQDGSISDVIEIDAASNTSVDDIREIRDKVKYASSSVPYKVYIIDEVHMISVNAFNALLKTLEEPPKHVVFILATTEPHKIPLTILSRCQRFDFKPISNQSIVERMKTILSAEDINVSDEALETVALAAEGGMRDALSILDQAISYSEDAVELEDVLAVTGGVSQAILTEIVQAMQAKDVQKALTLLDDLIQGGKDPARFVYDLIYFMRDLLLYKSAPALGDLMERARIDESFQSLSAAVEAPWVQEAIMQLNQCQQEIRWTSSPKVFIEIAILTITNRYQGEQSTAPEESEAVDRLTNKMAQLEKELNMLKENPVVNAQPAPQREQRRQPSRSMKTTYKIPYERIRDVLKDAQKQELKNVQGQWANFLNRLKTTNAPAHATIQDSKPAAASEKAVVVAFKYEIHCSLFLDNRETIESVLATVMNKELTIIPIPENDWKEVRTEYINQQEKAEPKQEEQPDPIVEEARKLFGDDLLEIHD</sequence>